<sequence length="167" mass="17922">MSKPDMVEIIDFVTWFAVTRKNSTSAGSGFDCGEDLAGCDGARIMLCGRHLSGDKAVAAWWYFEDCFYSYQKDNMDSANMTMHAATCARPAGISVQALSKCVNGPDGQAMLEASANMTLSPPAVVWTPWFELDGKVPGGGKQPIEIDYLKVICDAYTGTPPESCNGA</sequence>
<dbReference type="PANTHER" id="PTHR13234">
    <property type="entry name" value="GAMMA-INTERFERON INDUCIBLE LYSOSOMAL THIOL REDUCTASE GILT"/>
    <property type="match status" value="1"/>
</dbReference>
<reference evidence="6" key="1">
    <citation type="submission" date="2021-01" db="EMBL/GenBank/DDBJ databases">
        <authorList>
            <person name="Corre E."/>
            <person name="Pelletier E."/>
            <person name="Niang G."/>
            <person name="Scheremetjew M."/>
            <person name="Finn R."/>
            <person name="Kale V."/>
            <person name="Holt S."/>
            <person name="Cochrane G."/>
            <person name="Meng A."/>
            <person name="Brown T."/>
            <person name="Cohen L."/>
        </authorList>
    </citation>
    <scope>NUCLEOTIDE SEQUENCE</scope>
    <source>
        <strain evidence="6">UIO037</strain>
    </source>
</reference>
<evidence type="ECO:0000256" key="4">
    <source>
        <dbReference type="ARBA" id="ARBA00022729"/>
    </source>
</evidence>
<dbReference type="EMBL" id="HBKO01036425">
    <property type="protein sequence ID" value="CAE2261469.1"/>
    <property type="molecule type" value="Transcribed_RNA"/>
</dbReference>
<dbReference type="InterPro" id="IPR004911">
    <property type="entry name" value="Interferon-induced_GILT"/>
</dbReference>
<keyword evidence="5" id="KW-0325">Glycoprotein</keyword>
<evidence type="ECO:0000313" key="6">
    <source>
        <dbReference type="EMBL" id="CAE2261469.1"/>
    </source>
</evidence>
<comment type="subcellular location">
    <subcellularLocation>
        <location evidence="1">Secreted</location>
    </subcellularLocation>
</comment>
<dbReference type="PANTHER" id="PTHR13234:SF8">
    <property type="entry name" value="GAMMA-INTERFERON-INDUCIBLE LYSOSOMAL THIOL REDUCTASE"/>
    <property type="match status" value="1"/>
</dbReference>
<dbReference type="AlphaFoldDB" id="A0A7S4JEY5"/>
<organism evidence="6">
    <name type="scientific">Prymnesium polylepis</name>
    <dbReference type="NCBI Taxonomy" id="72548"/>
    <lineage>
        <taxon>Eukaryota</taxon>
        <taxon>Haptista</taxon>
        <taxon>Haptophyta</taxon>
        <taxon>Prymnesiophyceae</taxon>
        <taxon>Prymnesiales</taxon>
        <taxon>Prymnesiaceae</taxon>
        <taxon>Prymnesium</taxon>
    </lineage>
</organism>
<gene>
    <name evidence="6" type="ORF">CPOL0286_LOCUS16640</name>
</gene>
<comment type="similarity">
    <text evidence="2">Belongs to the GILT family.</text>
</comment>
<proteinExistence type="inferred from homology"/>
<evidence type="ECO:0000256" key="2">
    <source>
        <dbReference type="ARBA" id="ARBA00005679"/>
    </source>
</evidence>
<keyword evidence="3" id="KW-0964">Secreted</keyword>
<protein>
    <submittedName>
        <fullName evidence="6">Uncharacterized protein</fullName>
    </submittedName>
</protein>
<name>A0A7S4JEY5_9EUKA</name>
<accession>A0A7S4JEY5</accession>
<evidence type="ECO:0000256" key="5">
    <source>
        <dbReference type="ARBA" id="ARBA00023180"/>
    </source>
</evidence>
<dbReference type="GO" id="GO:0005576">
    <property type="term" value="C:extracellular region"/>
    <property type="evidence" value="ECO:0007669"/>
    <property type="project" value="UniProtKB-SubCell"/>
</dbReference>
<evidence type="ECO:0000256" key="1">
    <source>
        <dbReference type="ARBA" id="ARBA00004613"/>
    </source>
</evidence>
<keyword evidence="4" id="KW-0732">Signal</keyword>
<evidence type="ECO:0000256" key="3">
    <source>
        <dbReference type="ARBA" id="ARBA00022525"/>
    </source>
</evidence>
<dbReference type="GO" id="GO:0016671">
    <property type="term" value="F:oxidoreductase activity, acting on a sulfur group of donors, disulfide as acceptor"/>
    <property type="evidence" value="ECO:0007669"/>
    <property type="project" value="InterPro"/>
</dbReference>